<comment type="caution">
    <text evidence="1">The sequence shown here is derived from an EMBL/GenBank/DDBJ whole genome shotgun (WGS) entry which is preliminary data.</text>
</comment>
<protein>
    <submittedName>
        <fullName evidence="1">Uncharacterized protein</fullName>
    </submittedName>
</protein>
<dbReference type="EMBL" id="JACHWS010000004">
    <property type="protein sequence ID" value="MBB3039533.1"/>
    <property type="molecule type" value="Genomic_DNA"/>
</dbReference>
<evidence type="ECO:0000313" key="1">
    <source>
        <dbReference type="EMBL" id="MBB3039533.1"/>
    </source>
</evidence>
<sequence length="52" mass="5559">MDPLHGGRIGQRSLSPIVKEAPQAAVFLSKSPALVALGEVRFQSLNVTGTQW</sequence>
<gene>
    <name evidence="1" type="ORF">FHU29_004021</name>
</gene>
<evidence type="ECO:0000313" key="2">
    <source>
        <dbReference type="Proteomes" id="UP000567922"/>
    </source>
</evidence>
<accession>A0A839RUG1</accession>
<reference evidence="1 2" key="1">
    <citation type="submission" date="2020-08" db="EMBL/GenBank/DDBJ databases">
        <title>Sequencing the genomes of 1000 actinobacteria strains.</title>
        <authorList>
            <person name="Klenk H.-P."/>
        </authorList>
    </citation>
    <scope>NUCLEOTIDE SEQUENCE [LARGE SCALE GENOMIC DNA]</scope>
    <source>
        <strain evidence="1 2">DSM 45258</strain>
    </source>
</reference>
<dbReference type="Proteomes" id="UP000567922">
    <property type="component" value="Unassembled WGS sequence"/>
</dbReference>
<name>A0A839RUG1_9ACTN</name>
<keyword evidence="2" id="KW-1185">Reference proteome</keyword>
<organism evidence="1 2">
    <name type="scientific">Hoyosella altamirensis</name>
    <dbReference type="NCBI Taxonomy" id="616997"/>
    <lineage>
        <taxon>Bacteria</taxon>
        <taxon>Bacillati</taxon>
        <taxon>Actinomycetota</taxon>
        <taxon>Actinomycetes</taxon>
        <taxon>Mycobacteriales</taxon>
        <taxon>Hoyosellaceae</taxon>
        <taxon>Hoyosella</taxon>
    </lineage>
</organism>
<dbReference type="RefSeq" id="WP_260152972.1">
    <property type="nucleotide sequence ID" value="NZ_BDDI01000001.1"/>
</dbReference>
<proteinExistence type="predicted"/>
<dbReference type="AlphaFoldDB" id="A0A839RUG1"/>